<dbReference type="RefSeq" id="WP_061803726.1">
    <property type="nucleotide sequence ID" value="NZ_FOXX01000002.1"/>
</dbReference>
<dbReference type="Gene3D" id="3.40.630.30">
    <property type="match status" value="1"/>
</dbReference>
<dbReference type="InterPro" id="IPR016181">
    <property type="entry name" value="Acyl_CoA_acyltransferase"/>
</dbReference>
<dbReference type="InterPro" id="IPR022525">
    <property type="entry name" value="GNAT_AblB"/>
</dbReference>
<proteinExistence type="predicted"/>
<dbReference type="InterPro" id="IPR000182">
    <property type="entry name" value="GNAT_dom"/>
</dbReference>
<dbReference type="EMBL" id="FOXX01000002">
    <property type="protein sequence ID" value="SFQ40455.1"/>
    <property type="molecule type" value="Genomic_DNA"/>
</dbReference>
<dbReference type="SUPFAM" id="SSF55729">
    <property type="entry name" value="Acyl-CoA N-acyltransferases (Nat)"/>
    <property type="match status" value="1"/>
</dbReference>
<keyword evidence="3" id="KW-1185">Reference proteome</keyword>
<dbReference type="CDD" id="cd04301">
    <property type="entry name" value="NAT_SF"/>
    <property type="match status" value="1"/>
</dbReference>
<accession>A0A1I5Y8B5</accession>
<organism evidence="2 3">
    <name type="scientific">Priestia endophytica DSM 13796</name>
    <dbReference type="NCBI Taxonomy" id="1121089"/>
    <lineage>
        <taxon>Bacteria</taxon>
        <taxon>Bacillati</taxon>
        <taxon>Bacillota</taxon>
        <taxon>Bacilli</taxon>
        <taxon>Bacillales</taxon>
        <taxon>Bacillaceae</taxon>
        <taxon>Priestia</taxon>
    </lineage>
</organism>
<dbReference type="PROSITE" id="PS51186">
    <property type="entry name" value="GNAT"/>
    <property type="match status" value="1"/>
</dbReference>
<reference evidence="2 3" key="1">
    <citation type="submission" date="2016-10" db="EMBL/GenBank/DDBJ databases">
        <authorList>
            <person name="Varghese N."/>
            <person name="Submissions S."/>
        </authorList>
    </citation>
    <scope>NUCLEOTIDE SEQUENCE [LARGE SCALE GENOMIC DNA]</scope>
    <source>
        <strain evidence="2 3">DSM 13796</strain>
    </source>
</reference>
<protein>
    <submittedName>
        <fullName evidence="2">Beta-lysine N-acetyltransferase</fullName>
    </submittedName>
</protein>
<name>A0A1I5Y8B5_9BACI</name>
<dbReference type="Pfam" id="PF00583">
    <property type="entry name" value="Acetyltransf_1"/>
    <property type="match status" value="1"/>
</dbReference>
<comment type="caution">
    <text evidence="2">The sequence shown here is derived from an EMBL/GenBank/DDBJ whole genome shotgun (WGS) entry which is preliminary data.</text>
</comment>
<evidence type="ECO:0000313" key="2">
    <source>
        <dbReference type="EMBL" id="SFQ40455.1"/>
    </source>
</evidence>
<evidence type="ECO:0000259" key="1">
    <source>
        <dbReference type="PROSITE" id="PS51186"/>
    </source>
</evidence>
<evidence type="ECO:0000313" key="3">
    <source>
        <dbReference type="Proteomes" id="UP000182762"/>
    </source>
</evidence>
<dbReference type="NCBIfam" id="TIGR03827">
    <property type="entry name" value="GNAT_ablB"/>
    <property type="match status" value="1"/>
</dbReference>
<sequence>MKENGYYEEIEIKEDALWAEVIIDLFNERIRVEDYRGSTSLLIEKVQFLTRKHHLHKTIVKARQAQFLSLLSNGYECEALIPSYFNGDDAFFMVRYEEDQRRYSEQYVKESQTLRAVQSIEKGDEAVESSLYNIRKGTNADSENLSKLYKEVFSVYPTPLHDRAYVSSLLKKDYLWYVAEYKGEIVSAASADVNIMYHNAELTDCATLPSHRKAGLMKRLLLSLEQELTKSQIFCLYTIARAQSFGMNVAFHQLQYRYYGRLVNNCYIYKTLENMNVWVKNSDKEIVF</sequence>
<dbReference type="GeneID" id="93710029"/>
<dbReference type="Proteomes" id="UP000182762">
    <property type="component" value="Unassembled WGS sequence"/>
</dbReference>
<feature type="domain" description="N-acetyltransferase" evidence="1">
    <location>
        <begin position="132"/>
        <end position="273"/>
    </location>
</feature>
<gene>
    <name evidence="2" type="ORF">SAMN02745910_01307</name>
</gene>